<dbReference type="EMBL" id="JAQQWL010000011">
    <property type="protein sequence ID" value="KAK8049573.1"/>
    <property type="molecule type" value="Genomic_DNA"/>
</dbReference>
<dbReference type="CDD" id="cd20336">
    <property type="entry name" value="Rcat_RBR"/>
    <property type="match status" value="1"/>
</dbReference>
<evidence type="ECO:0000256" key="3">
    <source>
        <dbReference type="ARBA" id="ARBA00022679"/>
    </source>
</evidence>
<keyword evidence="7" id="KW-0833">Ubl conjugation pathway</keyword>
<dbReference type="InterPro" id="IPR044066">
    <property type="entry name" value="TRIAD_supradom"/>
</dbReference>
<feature type="domain" description="RING-type" evidence="11">
    <location>
        <begin position="283"/>
        <end position="336"/>
    </location>
</feature>
<dbReference type="PANTHER" id="PTHR11685">
    <property type="entry name" value="RBR FAMILY RING FINGER AND IBR DOMAIN-CONTAINING"/>
    <property type="match status" value="1"/>
</dbReference>
<sequence>MVHRSPAASHRYTRPPYDNRANGHASHHHQPREPPVKREDVSTLSEMKLVDLDRLRPDIKIGIPPNVSRLSKISAFLHRKYRDDVYSIADDASISFYHGGHVLRDDMIPRAIFALYYRVTRSGASRSLRLLWSERLEFHPPEVDELMDGIEAGITGNNWEARRAHTWLCQTLFIDLVAERNYVVMKGVNEEYIFHPFSCARSVGSRTLRTWLHERILTNVRHPKSSEGRRPDLEDISISLEGKPLGRHSRVSLGSTVEFQLATTAHHHFVQEEGWLVPESETCIVCSDEKRVSEFPARIAKTCGHQPATCRDCIGQWIASSMESVSWDRLKCPECSGLLSFEDVRAFADPETFERYDSLATKAALGSIRDFRWCLNPRCSAGQIHKADCPRVKCHACKASSCSHHNLPWHRGETCEAYDRRTRRRRKSDKASEKRVKEMTRSCPRCHKDVYKYSGCDHITCKSRQSRYELANITLTPYGAGVCGHEWCYLCLAEYYHDQESFLQCKHKRSCRYFQNPPNYEGGRAFMPFIRPANMAPPPPPPGFRPWGVPPRPMPHRHFGRPPTPTPPLPAQGPRVDPDPFNFPERNFAERRDQANHLHVGHAGNGEAGFMGAAAMFTMDQFLQRAR</sequence>
<dbReference type="SUPFAM" id="SSF57850">
    <property type="entry name" value="RING/U-box"/>
    <property type="match status" value="3"/>
</dbReference>
<evidence type="ECO:0000256" key="7">
    <source>
        <dbReference type="ARBA" id="ARBA00022786"/>
    </source>
</evidence>
<dbReference type="RefSeq" id="XP_066711822.1">
    <property type="nucleotide sequence ID" value="XM_066862712.1"/>
</dbReference>
<keyword evidence="8" id="KW-0862">Zinc</keyword>
<dbReference type="InterPro" id="IPR031127">
    <property type="entry name" value="E3_UB_ligase_RBR"/>
</dbReference>
<evidence type="ECO:0000313" key="13">
    <source>
        <dbReference type="EMBL" id="KAK8049573.1"/>
    </source>
</evidence>
<name>A0ABR1TSE8_9PEZI</name>
<evidence type="ECO:0000256" key="5">
    <source>
        <dbReference type="ARBA" id="ARBA00022737"/>
    </source>
</evidence>
<feature type="region of interest" description="Disordered" evidence="10">
    <location>
        <begin position="1"/>
        <end position="41"/>
    </location>
</feature>
<comment type="caution">
    <text evidence="13">The sequence shown here is derived from an EMBL/GenBank/DDBJ whole genome shotgun (WGS) entry which is preliminary data.</text>
</comment>
<evidence type="ECO:0000256" key="9">
    <source>
        <dbReference type="PROSITE-ProRule" id="PRU00175"/>
    </source>
</evidence>
<evidence type="ECO:0000256" key="4">
    <source>
        <dbReference type="ARBA" id="ARBA00022723"/>
    </source>
</evidence>
<dbReference type="InterPro" id="IPR001841">
    <property type="entry name" value="Znf_RING"/>
</dbReference>
<organism evidence="13 14">
    <name type="scientific">Apiospora phragmitis</name>
    <dbReference type="NCBI Taxonomy" id="2905665"/>
    <lineage>
        <taxon>Eukaryota</taxon>
        <taxon>Fungi</taxon>
        <taxon>Dikarya</taxon>
        <taxon>Ascomycota</taxon>
        <taxon>Pezizomycotina</taxon>
        <taxon>Sordariomycetes</taxon>
        <taxon>Xylariomycetidae</taxon>
        <taxon>Amphisphaeriales</taxon>
        <taxon>Apiosporaceae</taxon>
        <taxon>Apiospora</taxon>
    </lineage>
</organism>
<dbReference type="EC" id="2.3.2.31" evidence="2"/>
<keyword evidence="6 9" id="KW-0863">Zinc-finger</keyword>
<evidence type="ECO:0000256" key="6">
    <source>
        <dbReference type="ARBA" id="ARBA00022771"/>
    </source>
</evidence>
<dbReference type="InterPro" id="IPR013083">
    <property type="entry name" value="Znf_RING/FYVE/PHD"/>
</dbReference>
<feature type="compositionally biased region" description="Basic and acidic residues" evidence="10">
    <location>
        <begin position="31"/>
        <end position="41"/>
    </location>
</feature>
<evidence type="ECO:0000256" key="8">
    <source>
        <dbReference type="ARBA" id="ARBA00022833"/>
    </source>
</evidence>
<proteinExistence type="predicted"/>
<dbReference type="SMART" id="SM00647">
    <property type="entry name" value="IBR"/>
    <property type="match status" value="1"/>
</dbReference>
<protein>
    <recommendedName>
        <fullName evidence="2">RBR-type E3 ubiquitin transferase</fullName>
        <ecNumber evidence="2">2.3.2.31</ecNumber>
    </recommendedName>
</protein>
<keyword evidence="5" id="KW-0677">Repeat</keyword>
<gene>
    <name evidence="13" type="ORF">PG994_011303</name>
</gene>
<keyword evidence="3" id="KW-0808">Transferase</keyword>
<dbReference type="PROSITE" id="PS51873">
    <property type="entry name" value="TRIAD"/>
    <property type="match status" value="1"/>
</dbReference>
<feature type="domain" description="RING-type" evidence="12">
    <location>
        <begin position="279"/>
        <end position="515"/>
    </location>
</feature>
<dbReference type="Gene3D" id="3.30.40.10">
    <property type="entry name" value="Zinc/RING finger domain, C3HC4 (zinc finger)"/>
    <property type="match status" value="1"/>
</dbReference>
<reference evidence="13 14" key="1">
    <citation type="submission" date="2023-01" db="EMBL/GenBank/DDBJ databases">
        <title>Analysis of 21 Apiospora genomes using comparative genomics revels a genus with tremendous synthesis potential of carbohydrate active enzymes and secondary metabolites.</title>
        <authorList>
            <person name="Sorensen T."/>
        </authorList>
    </citation>
    <scope>NUCLEOTIDE SEQUENCE [LARGE SCALE GENOMIC DNA]</scope>
    <source>
        <strain evidence="13 14">CBS 135458</strain>
    </source>
</reference>
<dbReference type="GeneID" id="92095775"/>
<evidence type="ECO:0000256" key="10">
    <source>
        <dbReference type="SAM" id="MobiDB-lite"/>
    </source>
</evidence>
<dbReference type="Proteomes" id="UP001480595">
    <property type="component" value="Unassembled WGS sequence"/>
</dbReference>
<keyword evidence="4" id="KW-0479">Metal-binding</keyword>
<dbReference type="Gene3D" id="1.20.120.1750">
    <property type="match status" value="1"/>
</dbReference>
<dbReference type="CDD" id="cd20335">
    <property type="entry name" value="BRcat_RBR"/>
    <property type="match status" value="1"/>
</dbReference>
<accession>A0ABR1TSE8</accession>
<evidence type="ECO:0000256" key="1">
    <source>
        <dbReference type="ARBA" id="ARBA00001798"/>
    </source>
</evidence>
<dbReference type="InterPro" id="IPR002867">
    <property type="entry name" value="IBR_dom"/>
</dbReference>
<evidence type="ECO:0000313" key="14">
    <source>
        <dbReference type="Proteomes" id="UP001480595"/>
    </source>
</evidence>
<dbReference type="Pfam" id="PF01485">
    <property type="entry name" value="IBR"/>
    <property type="match status" value="1"/>
</dbReference>
<evidence type="ECO:0000259" key="12">
    <source>
        <dbReference type="PROSITE" id="PS51873"/>
    </source>
</evidence>
<evidence type="ECO:0000259" key="11">
    <source>
        <dbReference type="PROSITE" id="PS50089"/>
    </source>
</evidence>
<evidence type="ECO:0000256" key="2">
    <source>
        <dbReference type="ARBA" id="ARBA00012251"/>
    </source>
</evidence>
<dbReference type="SMART" id="SM00184">
    <property type="entry name" value="RING"/>
    <property type="match status" value="1"/>
</dbReference>
<dbReference type="PROSITE" id="PS50089">
    <property type="entry name" value="ZF_RING_2"/>
    <property type="match status" value="1"/>
</dbReference>
<comment type="catalytic activity">
    <reaction evidence="1">
        <text>[E2 ubiquitin-conjugating enzyme]-S-ubiquitinyl-L-cysteine + [acceptor protein]-L-lysine = [E2 ubiquitin-conjugating enzyme]-L-cysteine + [acceptor protein]-N(6)-ubiquitinyl-L-lysine.</text>
        <dbReference type="EC" id="2.3.2.31"/>
    </reaction>
</comment>
<keyword evidence="14" id="KW-1185">Reference proteome</keyword>